<dbReference type="RefSeq" id="WP_119606630.1">
    <property type="nucleotide sequence ID" value="NZ_QXFH01000064.1"/>
</dbReference>
<reference evidence="1 2" key="1">
    <citation type="submission" date="2018-08" db="EMBL/GenBank/DDBJ databases">
        <title>Proposal of Muricauda 72 sp.nov. and Muricauda NH166 sp.nov., isolated from seawater.</title>
        <authorList>
            <person name="Cheng H."/>
            <person name="Wu Y.-H."/>
            <person name="Guo L.-L."/>
            <person name="Xu X.-W."/>
        </authorList>
    </citation>
    <scope>NUCLEOTIDE SEQUENCE [LARGE SCALE GENOMIC DNA]</scope>
    <source>
        <strain evidence="1 2">KCTC 22173</strain>
    </source>
</reference>
<dbReference type="Proteomes" id="UP000266067">
    <property type="component" value="Unassembled WGS sequence"/>
</dbReference>
<evidence type="ECO:0000313" key="2">
    <source>
        <dbReference type="Proteomes" id="UP000266067"/>
    </source>
</evidence>
<sequence>MILVFKHFFYKNYVGLSLWPFIILKEDSLKTDEVLINHERIHLKQQRELLILPFYMLYISEWLFRTALYLDSYRAYQNISFEREAYANEKDMQYLAKRKTFGFLQYLTR</sequence>
<dbReference type="EMBL" id="QXFH01000064">
    <property type="protein sequence ID" value="RIV36318.1"/>
    <property type="molecule type" value="Genomic_DNA"/>
</dbReference>
<name>A0A3A1NAD3_9FLAO</name>
<dbReference type="AlphaFoldDB" id="A0A3A1NAD3"/>
<organism evidence="1 2">
    <name type="scientific">Flagellimonas lutimaris</name>
    <dbReference type="NCBI Taxonomy" id="475082"/>
    <lineage>
        <taxon>Bacteria</taxon>
        <taxon>Pseudomonadati</taxon>
        <taxon>Bacteroidota</taxon>
        <taxon>Flavobacteriia</taxon>
        <taxon>Flavobacteriales</taxon>
        <taxon>Flavobacteriaceae</taxon>
        <taxon>Flagellimonas</taxon>
    </lineage>
</organism>
<keyword evidence="2" id="KW-1185">Reference proteome</keyword>
<gene>
    <name evidence="1" type="ORF">D2V08_03015</name>
</gene>
<accession>A0A3A1NAD3</accession>
<evidence type="ECO:0000313" key="1">
    <source>
        <dbReference type="EMBL" id="RIV36318.1"/>
    </source>
</evidence>
<dbReference type="OrthoDB" id="1027344at2"/>
<comment type="caution">
    <text evidence="1">The sequence shown here is derived from an EMBL/GenBank/DDBJ whole genome shotgun (WGS) entry which is preliminary data.</text>
</comment>
<evidence type="ECO:0008006" key="3">
    <source>
        <dbReference type="Google" id="ProtNLM"/>
    </source>
</evidence>
<protein>
    <recommendedName>
        <fullName evidence="3">Peptidase M56 domain-containing protein</fullName>
    </recommendedName>
</protein>
<proteinExistence type="predicted"/>